<name>A0A9P3GB15_9APHY</name>
<dbReference type="EMBL" id="BPQB01000021">
    <property type="protein sequence ID" value="GJE91486.1"/>
    <property type="molecule type" value="Genomic_DNA"/>
</dbReference>
<dbReference type="Proteomes" id="UP000703269">
    <property type="component" value="Unassembled WGS sequence"/>
</dbReference>
<proteinExistence type="predicted"/>
<gene>
    <name evidence="1" type="ORF">PsYK624_076360</name>
</gene>
<comment type="caution">
    <text evidence="1">The sequence shown here is derived from an EMBL/GenBank/DDBJ whole genome shotgun (WGS) entry which is preliminary data.</text>
</comment>
<evidence type="ECO:0000313" key="2">
    <source>
        <dbReference type="Proteomes" id="UP000703269"/>
    </source>
</evidence>
<sequence length="160" mass="16682">MPHPSTDPQYLIPSAPPQVMAQVRSPDPHGAACKSCEHVVHMGGGTEDGLQPPVLRPDTSVTLCLDPRRTTFLGGGYNSGVLATVLMFIPRPLGIAAGNGRSMEETPAHFILGFQTAISPLALSSVSLSRLAQSHACAQTMVPCGCGVFSMAVHSVTSGY</sequence>
<organism evidence="1 2">
    <name type="scientific">Phanerochaete sordida</name>
    <dbReference type="NCBI Taxonomy" id="48140"/>
    <lineage>
        <taxon>Eukaryota</taxon>
        <taxon>Fungi</taxon>
        <taxon>Dikarya</taxon>
        <taxon>Basidiomycota</taxon>
        <taxon>Agaricomycotina</taxon>
        <taxon>Agaricomycetes</taxon>
        <taxon>Polyporales</taxon>
        <taxon>Phanerochaetaceae</taxon>
        <taxon>Phanerochaete</taxon>
    </lineage>
</organism>
<reference evidence="1 2" key="1">
    <citation type="submission" date="2021-08" db="EMBL/GenBank/DDBJ databases">
        <title>Draft Genome Sequence of Phanerochaete sordida strain YK-624.</title>
        <authorList>
            <person name="Mori T."/>
            <person name="Dohra H."/>
            <person name="Suzuki T."/>
            <person name="Kawagishi H."/>
            <person name="Hirai H."/>
        </authorList>
    </citation>
    <scope>NUCLEOTIDE SEQUENCE [LARGE SCALE GENOMIC DNA]</scope>
    <source>
        <strain evidence="1 2">YK-624</strain>
    </source>
</reference>
<keyword evidence="2" id="KW-1185">Reference proteome</keyword>
<dbReference type="AlphaFoldDB" id="A0A9P3GB15"/>
<accession>A0A9P3GB15</accession>
<evidence type="ECO:0000313" key="1">
    <source>
        <dbReference type="EMBL" id="GJE91486.1"/>
    </source>
</evidence>
<protein>
    <submittedName>
        <fullName evidence="1">Uncharacterized protein</fullName>
    </submittedName>
</protein>